<evidence type="ECO:0000313" key="2">
    <source>
        <dbReference type="Proteomes" id="UP000295281"/>
    </source>
</evidence>
<organism evidence="1 2">
    <name type="scientific">Actinorugispora endophytica</name>
    <dbReference type="NCBI Taxonomy" id="1605990"/>
    <lineage>
        <taxon>Bacteria</taxon>
        <taxon>Bacillati</taxon>
        <taxon>Actinomycetota</taxon>
        <taxon>Actinomycetes</taxon>
        <taxon>Streptosporangiales</taxon>
        <taxon>Nocardiopsidaceae</taxon>
        <taxon>Actinorugispora</taxon>
    </lineage>
</organism>
<keyword evidence="2" id="KW-1185">Reference proteome</keyword>
<proteinExistence type="predicted"/>
<evidence type="ECO:0000313" key="1">
    <source>
        <dbReference type="EMBL" id="TDQ51627.1"/>
    </source>
</evidence>
<dbReference type="EMBL" id="SNYN01000010">
    <property type="protein sequence ID" value="TDQ51627.1"/>
    <property type="molecule type" value="Genomic_DNA"/>
</dbReference>
<gene>
    <name evidence="1" type="ORF">EV190_110120</name>
</gene>
<dbReference type="AlphaFoldDB" id="A0A4V6PWU4"/>
<reference evidence="1 2" key="1">
    <citation type="submission" date="2019-03" db="EMBL/GenBank/DDBJ databases">
        <title>Genomic Encyclopedia of Type Strains, Phase IV (KMG-IV): sequencing the most valuable type-strain genomes for metagenomic binning, comparative biology and taxonomic classification.</title>
        <authorList>
            <person name="Goeker M."/>
        </authorList>
    </citation>
    <scope>NUCLEOTIDE SEQUENCE [LARGE SCALE GENOMIC DNA]</scope>
    <source>
        <strain evidence="1 2">DSM 46770</strain>
    </source>
</reference>
<sequence>MEPAFHRQFHVRLSLPDRPLEGVTELDETGASRFDPIAAWAQSWANYFGEPVPWTASQNGAVVHADVAVPAEGRGSPS</sequence>
<comment type="caution">
    <text evidence="1">The sequence shown here is derived from an EMBL/GenBank/DDBJ whole genome shotgun (WGS) entry which is preliminary data.</text>
</comment>
<dbReference type="Proteomes" id="UP000295281">
    <property type="component" value="Unassembled WGS sequence"/>
</dbReference>
<dbReference type="RefSeq" id="WP_133742039.1">
    <property type="nucleotide sequence ID" value="NZ_SNYN01000010.1"/>
</dbReference>
<name>A0A4V6PWU4_9ACTN</name>
<dbReference type="OrthoDB" id="3429986at2"/>
<accession>A0A4V6PWU4</accession>
<protein>
    <submittedName>
        <fullName evidence="1">Uncharacterized protein</fullName>
    </submittedName>
</protein>